<dbReference type="EMBL" id="LT629690">
    <property type="protein sequence ID" value="SDF76262.1"/>
    <property type="molecule type" value="Genomic_DNA"/>
</dbReference>
<name>A0A1G7NQJ2_9BACT</name>
<dbReference type="GO" id="GO:0046872">
    <property type="term" value="F:metal ion binding"/>
    <property type="evidence" value="ECO:0007669"/>
    <property type="project" value="UniProtKB-KW"/>
</dbReference>
<accession>A0A1G7NQJ2</accession>
<keyword evidence="9" id="KW-1185">Reference proteome</keyword>
<keyword evidence="6" id="KW-0732">Signal</keyword>
<dbReference type="SUPFAM" id="SSF46626">
    <property type="entry name" value="Cytochrome c"/>
    <property type="match status" value="2"/>
</dbReference>
<keyword evidence="1 4" id="KW-0349">Heme</keyword>
<keyword evidence="3 4" id="KW-0408">Iron</keyword>
<reference evidence="8 9" key="1">
    <citation type="submission" date="2016-10" db="EMBL/GenBank/DDBJ databases">
        <authorList>
            <person name="de Groot N.N."/>
        </authorList>
    </citation>
    <scope>NUCLEOTIDE SEQUENCE [LARGE SCALE GENOMIC DNA]</scope>
    <source>
        <strain evidence="8 9">GAS232</strain>
    </source>
</reference>
<evidence type="ECO:0000259" key="7">
    <source>
        <dbReference type="PROSITE" id="PS51007"/>
    </source>
</evidence>
<dbReference type="GO" id="GO:0009055">
    <property type="term" value="F:electron transfer activity"/>
    <property type="evidence" value="ECO:0007669"/>
    <property type="project" value="InterPro"/>
</dbReference>
<protein>
    <submittedName>
        <fullName evidence="8">Cytochrome c, mono-and diheme variants</fullName>
    </submittedName>
</protein>
<proteinExistence type="predicted"/>
<dbReference type="Gene3D" id="1.10.760.10">
    <property type="entry name" value="Cytochrome c-like domain"/>
    <property type="match status" value="1"/>
</dbReference>
<dbReference type="InterPro" id="IPR050597">
    <property type="entry name" value="Cytochrome_c_Oxidase_Subunit"/>
</dbReference>
<dbReference type="InterPro" id="IPR009056">
    <property type="entry name" value="Cyt_c-like_dom"/>
</dbReference>
<organism evidence="8 9">
    <name type="scientific">Terriglobus roseus</name>
    <dbReference type="NCBI Taxonomy" id="392734"/>
    <lineage>
        <taxon>Bacteria</taxon>
        <taxon>Pseudomonadati</taxon>
        <taxon>Acidobacteriota</taxon>
        <taxon>Terriglobia</taxon>
        <taxon>Terriglobales</taxon>
        <taxon>Acidobacteriaceae</taxon>
        <taxon>Terriglobus</taxon>
    </lineage>
</organism>
<feature type="chain" id="PRO_5009242127" evidence="6">
    <location>
        <begin position="24"/>
        <end position="281"/>
    </location>
</feature>
<feature type="domain" description="Cytochrome c" evidence="7">
    <location>
        <begin position="152"/>
        <end position="281"/>
    </location>
</feature>
<dbReference type="Pfam" id="PF13442">
    <property type="entry name" value="Cytochrome_CBB3"/>
    <property type="match status" value="1"/>
</dbReference>
<evidence type="ECO:0000313" key="9">
    <source>
        <dbReference type="Proteomes" id="UP000182427"/>
    </source>
</evidence>
<evidence type="ECO:0000256" key="1">
    <source>
        <dbReference type="ARBA" id="ARBA00022617"/>
    </source>
</evidence>
<dbReference type="AlphaFoldDB" id="A0A1G7NQJ2"/>
<sequence length="281" mass="29875">MKQKSQWWWMVIVLASLPSILKAQQPAAEGHAGASPAGPQGRLQTEPYNAPRPPVAPAVIAHGKEVFSANCSFCHGDDARGGSVGPNLIRNKVVLDDQNGELIEPVVHGSRQAEGMPKFNLANDDIVAIAGWLHSQPLGNRGAPSTLDIVVGNTQMGKAYFDGAGKCSTCHSVTGDFAGIGGKYSPKDLQNAIVSGRAGRGRGGKTVTVTSGGRTVEGRLDHLDAFNVSLTQKDGTHMSFEIINGAPQVVVHDPLQTHVDMLRTWKNSDLRNLTAYLTTLK</sequence>
<evidence type="ECO:0000313" key="8">
    <source>
        <dbReference type="EMBL" id="SDF76262.1"/>
    </source>
</evidence>
<dbReference type="PANTHER" id="PTHR33751">
    <property type="entry name" value="CBB3-TYPE CYTOCHROME C OXIDASE SUBUNIT FIXP"/>
    <property type="match status" value="1"/>
</dbReference>
<dbReference type="RefSeq" id="WP_083346052.1">
    <property type="nucleotide sequence ID" value="NZ_LT629690.1"/>
</dbReference>
<evidence type="ECO:0000256" key="4">
    <source>
        <dbReference type="PROSITE-ProRule" id="PRU00433"/>
    </source>
</evidence>
<dbReference type="PROSITE" id="PS51007">
    <property type="entry name" value="CYTC"/>
    <property type="match status" value="2"/>
</dbReference>
<feature type="signal peptide" evidence="6">
    <location>
        <begin position="1"/>
        <end position="23"/>
    </location>
</feature>
<dbReference type="GO" id="GO:0020037">
    <property type="term" value="F:heme binding"/>
    <property type="evidence" value="ECO:0007669"/>
    <property type="project" value="InterPro"/>
</dbReference>
<evidence type="ECO:0000256" key="2">
    <source>
        <dbReference type="ARBA" id="ARBA00022723"/>
    </source>
</evidence>
<dbReference type="Proteomes" id="UP000182427">
    <property type="component" value="Chromosome I"/>
</dbReference>
<gene>
    <name evidence="8" type="ORF">SAMN05444167_3230</name>
</gene>
<evidence type="ECO:0000256" key="5">
    <source>
        <dbReference type="SAM" id="MobiDB-lite"/>
    </source>
</evidence>
<dbReference type="OrthoDB" id="9779283at2"/>
<feature type="domain" description="Cytochrome c" evidence="7">
    <location>
        <begin position="58"/>
        <end position="137"/>
    </location>
</feature>
<dbReference type="InterPro" id="IPR036909">
    <property type="entry name" value="Cyt_c-like_dom_sf"/>
</dbReference>
<evidence type="ECO:0000256" key="3">
    <source>
        <dbReference type="ARBA" id="ARBA00023004"/>
    </source>
</evidence>
<dbReference type="PANTHER" id="PTHR33751:SF1">
    <property type="entry name" value="CBB3-TYPE CYTOCHROME C OXIDASE SUBUNIT FIXP"/>
    <property type="match status" value="1"/>
</dbReference>
<evidence type="ECO:0000256" key="6">
    <source>
        <dbReference type="SAM" id="SignalP"/>
    </source>
</evidence>
<feature type="region of interest" description="Disordered" evidence="5">
    <location>
        <begin position="28"/>
        <end position="48"/>
    </location>
</feature>
<keyword evidence="2 4" id="KW-0479">Metal-binding</keyword>